<dbReference type="SUPFAM" id="SSF56801">
    <property type="entry name" value="Acetyl-CoA synthetase-like"/>
    <property type="match status" value="1"/>
</dbReference>
<dbReference type="Gene3D" id="3.40.50.12780">
    <property type="entry name" value="N-terminal domain of ligase-like"/>
    <property type="match status" value="1"/>
</dbReference>
<accession>A0A4R2K0S9</accession>
<dbReference type="InterPro" id="IPR042099">
    <property type="entry name" value="ANL_N_sf"/>
</dbReference>
<organism evidence="1 2">
    <name type="scientific">Actinocrispum wychmicini</name>
    <dbReference type="NCBI Taxonomy" id="1213861"/>
    <lineage>
        <taxon>Bacteria</taxon>
        <taxon>Bacillati</taxon>
        <taxon>Actinomycetota</taxon>
        <taxon>Actinomycetes</taxon>
        <taxon>Pseudonocardiales</taxon>
        <taxon>Pseudonocardiaceae</taxon>
        <taxon>Actinocrispum</taxon>
    </lineage>
</organism>
<sequence>MSLTDHWLGIDLDAWTRHVVRRHFNPELGSPYWLKRATELPFDPLSVNTYDDLVKFGPFRLGDLRGSDPAELVPRAVPRPLAGRIWESGGTTGDPVRVFYTEDMMTHRTEWRRWSFVADGFLPGRSWLQATPSGPHQIGNGALEISQLLAGLVYGIDMDPRWIKRLIRDGRLAELQVYTVHILAQMTDILNSQRIHYLNTTPALLRALINESPQLVARLDGVRLGGTHMSPEMYREFVEALDGGIVRSGYGNTFGNAVSLPPENDGEVLPYVPTYPQVTMSVVDPADWTSVVAPGKSGQLRLTVLHEDLLLPNILERDEATRYDTGGRWPVDGVANVKPLQVSKAAPEGLY</sequence>
<proteinExistence type="predicted"/>
<comment type="caution">
    <text evidence="1">The sequence shown here is derived from an EMBL/GenBank/DDBJ whole genome shotgun (WGS) entry which is preliminary data.</text>
</comment>
<evidence type="ECO:0000313" key="1">
    <source>
        <dbReference type="EMBL" id="TCO59915.1"/>
    </source>
</evidence>
<dbReference type="RefSeq" id="WP_207926169.1">
    <property type="nucleotide sequence ID" value="NZ_SLWS01000004.1"/>
</dbReference>
<dbReference type="EMBL" id="SLWS01000004">
    <property type="protein sequence ID" value="TCO59915.1"/>
    <property type="molecule type" value="Genomic_DNA"/>
</dbReference>
<protein>
    <submittedName>
        <fullName evidence="1">AMP-binding enzyme</fullName>
    </submittedName>
</protein>
<evidence type="ECO:0000313" key="2">
    <source>
        <dbReference type="Proteomes" id="UP000295680"/>
    </source>
</evidence>
<reference evidence="1 2" key="1">
    <citation type="submission" date="2019-03" db="EMBL/GenBank/DDBJ databases">
        <title>Genomic Encyclopedia of Type Strains, Phase IV (KMG-IV): sequencing the most valuable type-strain genomes for metagenomic binning, comparative biology and taxonomic classification.</title>
        <authorList>
            <person name="Goeker M."/>
        </authorList>
    </citation>
    <scope>NUCLEOTIDE SEQUENCE [LARGE SCALE GENOMIC DNA]</scope>
    <source>
        <strain evidence="1 2">DSM 45934</strain>
    </source>
</reference>
<dbReference type="Proteomes" id="UP000295680">
    <property type="component" value="Unassembled WGS sequence"/>
</dbReference>
<keyword evidence="2" id="KW-1185">Reference proteome</keyword>
<name>A0A4R2K0S9_9PSEU</name>
<dbReference type="AlphaFoldDB" id="A0A4R2K0S9"/>
<gene>
    <name evidence="1" type="ORF">EV192_104758</name>
</gene>